<evidence type="ECO:0000313" key="2">
    <source>
        <dbReference type="EMBL" id="MEN3322343.1"/>
    </source>
</evidence>
<reference evidence="2 3" key="1">
    <citation type="submission" date="2024-01" db="EMBL/GenBank/DDBJ databases">
        <title>Mariniflexile litorale sp. nov., isolated from the shallow sediments of the Sea of Japan.</title>
        <authorList>
            <person name="Romanenko L."/>
            <person name="Bystritskaya E."/>
            <person name="Isaeva M."/>
        </authorList>
    </citation>
    <scope>NUCLEOTIDE SEQUENCE [LARGE SCALE GENOMIC DNA]</scope>
    <source>
        <strain evidence="2 3">KCTC 32427</strain>
    </source>
</reference>
<evidence type="ECO:0000313" key="3">
    <source>
        <dbReference type="Proteomes" id="UP001416393"/>
    </source>
</evidence>
<keyword evidence="1" id="KW-0472">Membrane</keyword>
<feature type="transmembrane region" description="Helical" evidence="1">
    <location>
        <begin position="58"/>
        <end position="77"/>
    </location>
</feature>
<organism evidence="2 3">
    <name type="scientific">Mariniflexile soesokkakense</name>
    <dbReference type="NCBI Taxonomy" id="1343160"/>
    <lineage>
        <taxon>Bacteria</taxon>
        <taxon>Pseudomonadati</taxon>
        <taxon>Bacteroidota</taxon>
        <taxon>Flavobacteriia</taxon>
        <taxon>Flavobacteriales</taxon>
        <taxon>Flavobacteriaceae</taxon>
        <taxon>Mariniflexile</taxon>
    </lineage>
</organism>
<keyword evidence="1" id="KW-1133">Transmembrane helix</keyword>
<dbReference type="RefSeq" id="WP_346239888.1">
    <property type="nucleotide sequence ID" value="NZ_JAZHYP010000001.1"/>
</dbReference>
<accession>A0ABV0A5X1</accession>
<evidence type="ECO:0000256" key="1">
    <source>
        <dbReference type="SAM" id="Phobius"/>
    </source>
</evidence>
<protein>
    <submittedName>
        <fullName evidence="2">FUSC family protein</fullName>
    </submittedName>
</protein>
<keyword evidence="1" id="KW-0812">Transmembrane</keyword>
<dbReference type="EMBL" id="JAZHYP010000001">
    <property type="protein sequence ID" value="MEN3322343.1"/>
    <property type="molecule type" value="Genomic_DNA"/>
</dbReference>
<keyword evidence="3" id="KW-1185">Reference proteome</keyword>
<sequence length="124" mass="13891">MKKIFTILTITTSILATIISVLPISNLAVFPAALAFIFGVTAFYISKKTGEVKKIIQFSFLLTACALSIVTYKAFFIKTEVVNTKILNEKEAQFEEDAIEELENLDIESSEFEDIEIENTNLDN</sequence>
<dbReference type="Proteomes" id="UP001416393">
    <property type="component" value="Unassembled WGS sequence"/>
</dbReference>
<proteinExistence type="predicted"/>
<gene>
    <name evidence="2" type="ORF">VP395_01260</name>
</gene>
<name>A0ABV0A5X1_9FLAO</name>
<comment type="caution">
    <text evidence="2">The sequence shown here is derived from an EMBL/GenBank/DDBJ whole genome shotgun (WGS) entry which is preliminary data.</text>
</comment>
<feature type="transmembrane region" description="Helical" evidence="1">
    <location>
        <begin position="26"/>
        <end position="46"/>
    </location>
</feature>